<dbReference type="InterPro" id="IPR036236">
    <property type="entry name" value="Znf_C2H2_sf"/>
</dbReference>
<feature type="region of interest" description="Disordered" evidence="13">
    <location>
        <begin position="662"/>
        <end position="687"/>
    </location>
</feature>
<dbReference type="PANTHER" id="PTHR45718">
    <property type="entry name" value="TRANSCRIPTIONAL ACTIVATOR CUBITUS INTERRUPTUS"/>
    <property type="match status" value="1"/>
</dbReference>
<evidence type="ECO:0000256" key="3">
    <source>
        <dbReference type="ARBA" id="ARBA00022716"/>
    </source>
</evidence>
<feature type="region of interest" description="Disordered" evidence="13">
    <location>
        <begin position="376"/>
        <end position="405"/>
    </location>
</feature>
<dbReference type="GO" id="GO:0008270">
    <property type="term" value="F:zinc ion binding"/>
    <property type="evidence" value="ECO:0007669"/>
    <property type="project" value="UniProtKB-KW"/>
</dbReference>
<dbReference type="EMBL" id="JARGDH010000003">
    <property type="protein sequence ID" value="KAL0272639.1"/>
    <property type="molecule type" value="Genomic_DNA"/>
</dbReference>
<evidence type="ECO:0000313" key="15">
    <source>
        <dbReference type="EMBL" id="KAL0272638.1"/>
    </source>
</evidence>
<dbReference type="PROSITE" id="PS00028">
    <property type="entry name" value="ZINC_FINGER_C2H2_1"/>
    <property type="match status" value="4"/>
</dbReference>
<proteinExistence type="inferred from homology"/>
<evidence type="ECO:0000256" key="6">
    <source>
        <dbReference type="ARBA" id="ARBA00022771"/>
    </source>
</evidence>
<evidence type="ECO:0000259" key="14">
    <source>
        <dbReference type="PROSITE" id="PS50157"/>
    </source>
</evidence>
<dbReference type="FunFam" id="3.30.160.60:FF:000048">
    <property type="entry name" value="GLI family zinc finger 3"/>
    <property type="match status" value="1"/>
</dbReference>
<evidence type="ECO:0000256" key="4">
    <source>
        <dbReference type="ARBA" id="ARBA00022723"/>
    </source>
</evidence>
<evidence type="ECO:0000256" key="5">
    <source>
        <dbReference type="ARBA" id="ARBA00022737"/>
    </source>
</evidence>
<dbReference type="GO" id="GO:0000122">
    <property type="term" value="P:negative regulation of transcription by RNA polymerase II"/>
    <property type="evidence" value="ECO:0007669"/>
    <property type="project" value="UniProtKB-ARBA"/>
</dbReference>
<dbReference type="SUPFAM" id="SSF57667">
    <property type="entry name" value="beta-beta-alpha zinc fingers"/>
    <property type="match status" value="3"/>
</dbReference>
<dbReference type="GO" id="GO:0005634">
    <property type="term" value="C:nucleus"/>
    <property type="evidence" value="ECO:0007669"/>
    <property type="project" value="UniProtKB-SubCell"/>
</dbReference>
<dbReference type="InterPro" id="IPR043359">
    <property type="entry name" value="GLI-like"/>
</dbReference>
<dbReference type="GO" id="GO:0140297">
    <property type="term" value="F:DNA-binding transcription factor binding"/>
    <property type="evidence" value="ECO:0007669"/>
    <property type="project" value="UniProtKB-ARBA"/>
</dbReference>
<protein>
    <recommendedName>
        <fullName evidence="14">C2H2-type domain-containing protein</fullName>
    </recommendedName>
</protein>
<comment type="caution">
    <text evidence="15">The sequence shown here is derived from an EMBL/GenBank/DDBJ whole genome shotgun (WGS) entry which is preliminary data.</text>
</comment>
<evidence type="ECO:0000256" key="1">
    <source>
        <dbReference type="ARBA" id="ARBA00004123"/>
    </source>
</evidence>
<dbReference type="EMBL" id="JARGDH010000003">
    <property type="protein sequence ID" value="KAL0272638.1"/>
    <property type="molecule type" value="Genomic_DNA"/>
</dbReference>
<feature type="domain" description="C2H2-type" evidence="14">
    <location>
        <begin position="584"/>
        <end position="613"/>
    </location>
</feature>
<dbReference type="PROSITE" id="PS50157">
    <property type="entry name" value="ZINC_FINGER_C2H2_2"/>
    <property type="match status" value="5"/>
</dbReference>
<keyword evidence="10" id="KW-0804">Transcription</keyword>
<accession>A0AAW2HSP3</accession>
<keyword evidence="8" id="KW-0805">Transcription regulation</keyword>
<dbReference type="SMART" id="SM00355">
    <property type="entry name" value="ZnF_C2H2"/>
    <property type="match status" value="5"/>
</dbReference>
<dbReference type="GO" id="GO:0007367">
    <property type="term" value="P:segment polarity determination"/>
    <property type="evidence" value="ECO:0007669"/>
    <property type="project" value="UniProtKB-KW"/>
</dbReference>
<gene>
    <name evidence="15" type="ORF">PYX00_005529</name>
</gene>
<dbReference type="Pfam" id="PF23561">
    <property type="entry name" value="zf-C2H2_15"/>
    <property type="match status" value="1"/>
</dbReference>
<evidence type="ECO:0000256" key="13">
    <source>
        <dbReference type="SAM" id="MobiDB-lite"/>
    </source>
</evidence>
<evidence type="ECO:0000256" key="9">
    <source>
        <dbReference type="ARBA" id="ARBA00023125"/>
    </source>
</evidence>
<dbReference type="AlphaFoldDB" id="A0AAW2HSP3"/>
<dbReference type="InterPro" id="IPR013087">
    <property type="entry name" value="Znf_C2H2_type"/>
</dbReference>
<sequence length="768" mass="87804">MHLDMTTFKSTNIHLLNSNQGYHDTYESSAKDLCLQEQYLPSTPALNNYNVVIQNEHKNRNLFNLENENFLKQHFGRKDIAEDVAVIKVENEEEALDKTKLENFQDVFFVPPPFQPFSSPPSSVLSSLPALSPDEDISGLNGIFSNPECDLESQLVDLNYEINTFQNDYLPDEKVRNGHILMPIHNPPVMPNMSGDVSDHEKYQQFTLPEGFNTNVLHIPDNHQVDDLHTILNQMEESNSFETPAKKYPGLPRFSKSLFTKANLTPINFQDSQPIPQKTDEFIPILNFKTEYCESDSQANVLTRIFDCEVKENLVGLTGSDNLTYENNDSKSNFNEFYDNQEVKKKMGRRGRRKGSCSEWKDYYDRDLSYQNLELYDSGDPGPKRMAKTASATARGGRGGRRAKRTRTNSLIVGETDLNCLIRNSSTSLERSLSYNENGCYGHLSARSTSGRSSYSEPKDLDGEEIKAMQTLESLSSGSELTSNQMVVQQSDNFDSRGKIRVRNDLSDEDELSGATLKCKWMDCEGVFQSQVTLVKHIEKCHVEHRRGEEFACFWEDCSRRSRPFNARYKLLIHMRVHSGEKPNKCPFEGCSKAFSRLENLKIHQRSHTGERPYTCQYEGCKKAFSNSSDRAKHQRTHFDTKPYACQVIGCTKRYTDPSSLRKHIKNHSAKEQQQARRKSRSSQEEKKIQEVALKMEIEKYNAQVQLSDNNYLPRFGFENEAFDCDPAFPLLDSSLETPFVLDSDLTNQIFALNDFNHGEGTFLTFGS</sequence>
<evidence type="ECO:0000256" key="8">
    <source>
        <dbReference type="ARBA" id="ARBA00023015"/>
    </source>
</evidence>
<dbReference type="Gene3D" id="3.30.160.60">
    <property type="entry name" value="Classic Zinc Finger"/>
    <property type="match status" value="5"/>
</dbReference>
<evidence type="ECO:0000256" key="10">
    <source>
        <dbReference type="ARBA" id="ARBA00023163"/>
    </source>
</evidence>
<evidence type="ECO:0000256" key="7">
    <source>
        <dbReference type="ARBA" id="ARBA00022833"/>
    </source>
</evidence>
<evidence type="ECO:0000256" key="11">
    <source>
        <dbReference type="ARBA" id="ARBA00023242"/>
    </source>
</evidence>
<keyword evidence="5" id="KW-0677">Repeat</keyword>
<comment type="subcellular location">
    <subcellularLocation>
        <location evidence="1">Nucleus</location>
    </subcellularLocation>
</comment>
<evidence type="ECO:0000256" key="12">
    <source>
        <dbReference type="PROSITE-ProRule" id="PRU00042"/>
    </source>
</evidence>
<comment type="similarity">
    <text evidence="2">Belongs to the GLI C2H2-type zinc-finger protein family.</text>
</comment>
<feature type="domain" description="C2H2-type" evidence="14">
    <location>
        <begin position="644"/>
        <end position="673"/>
    </location>
</feature>
<reference evidence="15" key="1">
    <citation type="journal article" date="2024" name="Gigascience">
        <title>Chromosome-level genome of the poultry shaft louse Menopon gallinae provides insight into the host-switching and adaptive evolution of parasitic lice.</title>
        <authorList>
            <person name="Xu Y."/>
            <person name="Ma L."/>
            <person name="Liu S."/>
            <person name="Liang Y."/>
            <person name="Liu Q."/>
            <person name="He Z."/>
            <person name="Tian L."/>
            <person name="Duan Y."/>
            <person name="Cai W."/>
            <person name="Li H."/>
            <person name="Song F."/>
        </authorList>
    </citation>
    <scope>NUCLEOTIDE SEQUENCE</scope>
    <source>
        <strain evidence="15">Cailab_2023a</strain>
    </source>
</reference>
<dbReference type="GO" id="GO:0000981">
    <property type="term" value="F:DNA-binding transcription factor activity, RNA polymerase II-specific"/>
    <property type="evidence" value="ECO:0007669"/>
    <property type="project" value="TreeGrafter"/>
</dbReference>
<dbReference type="FunFam" id="3.30.160.60:FF:000031">
    <property type="entry name" value="GLI family zinc finger 3"/>
    <property type="match status" value="1"/>
</dbReference>
<evidence type="ECO:0000256" key="2">
    <source>
        <dbReference type="ARBA" id="ARBA00010831"/>
    </source>
</evidence>
<keyword evidence="9" id="KW-0238">DNA-binding</keyword>
<keyword evidence="7" id="KW-0862">Zinc</keyword>
<organism evidence="15">
    <name type="scientific">Menopon gallinae</name>
    <name type="common">poultry shaft louse</name>
    <dbReference type="NCBI Taxonomy" id="328185"/>
    <lineage>
        <taxon>Eukaryota</taxon>
        <taxon>Metazoa</taxon>
        <taxon>Ecdysozoa</taxon>
        <taxon>Arthropoda</taxon>
        <taxon>Hexapoda</taxon>
        <taxon>Insecta</taxon>
        <taxon>Pterygota</taxon>
        <taxon>Neoptera</taxon>
        <taxon>Paraneoptera</taxon>
        <taxon>Psocodea</taxon>
        <taxon>Troctomorpha</taxon>
        <taxon>Phthiraptera</taxon>
        <taxon>Amblycera</taxon>
        <taxon>Menoponidae</taxon>
        <taxon>Menopon</taxon>
    </lineage>
</organism>
<feature type="domain" description="C2H2-type" evidence="14">
    <location>
        <begin position="556"/>
        <end position="583"/>
    </location>
</feature>
<feature type="domain" description="C2H2-type" evidence="14">
    <location>
        <begin position="517"/>
        <end position="547"/>
    </location>
</feature>
<keyword evidence="3" id="KW-0217">Developmental protein</keyword>
<dbReference type="GO" id="GO:0000978">
    <property type="term" value="F:RNA polymerase II cis-regulatory region sequence-specific DNA binding"/>
    <property type="evidence" value="ECO:0007669"/>
    <property type="project" value="TreeGrafter"/>
</dbReference>
<feature type="domain" description="C2H2-type" evidence="14">
    <location>
        <begin position="614"/>
        <end position="643"/>
    </location>
</feature>
<dbReference type="Pfam" id="PF00096">
    <property type="entry name" value="zf-C2H2"/>
    <property type="match status" value="3"/>
</dbReference>
<dbReference type="InterPro" id="IPR056436">
    <property type="entry name" value="Znf-C2H2_ZIC1-5/GLI1-3-like"/>
</dbReference>
<dbReference type="FunFam" id="3.30.160.60:FF:000019">
    <property type="entry name" value="GLI family zinc finger 3"/>
    <property type="match status" value="1"/>
</dbReference>
<dbReference type="PANTHER" id="PTHR45718:SF7">
    <property type="entry name" value="C2H2-TYPE DOMAIN-CONTAINING PROTEIN"/>
    <property type="match status" value="1"/>
</dbReference>
<keyword evidence="3" id="KW-0709">Segmentation polarity protein</keyword>
<keyword evidence="4" id="KW-0479">Metal-binding</keyword>
<name>A0AAW2HSP3_9NEOP</name>
<keyword evidence="6 12" id="KW-0863">Zinc-finger</keyword>
<keyword evidence="11" id="KW-0539">Nucleus</keyword>
<dbReference type="FunFam" id="3.30.160.60:FF:000036">
    <property type="entry name" value="GLI family zinc finger 3"/>
    <property type="match status" value="1"/>
</dbReference>